<accession>K5V635</accession>
<dbReference type="KEGG" id="pco:PHACADRAFT_252261"/>
<name>K5V635_PHACS</name>
<evidence type="ECO:0000313" key="1">
    <source>
        <dbReference type="EMBL" id="EKM58166.1"/>
    </source>
</evidence>
<keyword evidence="2" id="KW-1185">Reference proteome</keyword>
<dbReference type="EMBL" id="JH930470">
    <property type="protein sequence ID" value="EKM58166.1"/>
    <property type="molecule type" value="Genomic_DNA"/>
</dbReference>
<dbReference type="AlphaFoldDB" id="K5V635"/>
<dbReference type="HOGENOM" id="CLU_2062308_0_0_1"/>
<evidence type="ECO:0000313" key="2">
    <source>
        <dbReference type="Proteomes" id="UP000008370"/>
    </source>
</evidence>
<dbReference type="GeneID" id="18915440"/>
<dbReference type="RefSeq" id="XP_007393491.1">
    <property type="nucleotide sequence ID" value="XM_007393429.1"/>
</dbReference>
<protein>
    <submittedName>
        <fullName evidence="1">Uncharacterized protein</fullName>
    </submittedName>
</protein>
<reference evidence="1 2" key="1">
    <citation type="journal article" date="2012" name="BMC Genomics">
        <title>Comparative genomics of the white-rot fungi, Phanerochaete carnosa and P. chrysosporium, to elucidate the genetic basis of the distinct wood types they colonize.</title>
        <authorList>
            <person name="Suzuki H."/>
            <person name="MacDonald J."/>
            <person name="Syed K."/>
            <person name="Salamov A."/>
            <person name="Hori C."/>
            <person name="Aerts A."/>
            <person name="Henrissat B."/>
            <person name="Wiebenga A."/>
            <person name="vanKuyk P.A."/>
            <person name="Barry K."/>
            <person name="Lindquist E."/>
            <person name="LaButti K."/>
            <person name="Lapidus A."/>
            <person name="Lucas S."/>
            <person name="Coutinho P."/>
            <person name="Gong Y."/>
            <person name="Samejima M."/>
            <person name="Mahadevan R."/>
            <person name="Abou-Zaid M."/>
            <person name="de Vries R.P."/>
            <person name="Igarashi K."/>
            <person name="Yadav J.S."/>
            <person name="Grigoriev I.V."/>
            <person name="Master E.R."/>
        </authorList>
    </citation>
    <scope>NUCLEOTIDE SEQUENCE [LARGE SCALE GENOMIC DNA]</scope>
    <source>
        <strain evidence="1 2">HHB-10118-sp</strain>
    </source>
</reference>
<dbReference type="InParanoid" id="K5V635"/>
<sequence>MPAAQIPARWSGVPAMTACLSLPCRHRATRCTTALQASANGFHTANYIIRGENDEKLKERFVPEPETLGAEKLAEYNQKINPPQGSKQRLTGHALSNRATAVTSSDAIGIITIYNFLVR</sequence>
<proteinExistence type="predicted"/>
<organism evidence="1 2">
    <name type="scientific">Phanerochaete carnosa (strain HHB-10118-sp)</name>
    <name type="common">White-rot fungus</name>
    <name type="synonym">Peniophora carnosa</name>
    <dbReference type="NCBI Taxonomy" id="650164"/>
    <lineage>
        <taxon>Eukaryota</taxon>
        <taxon>Fungi</taxon>
        <taxon>Dikarya</taxon>
        <taxon>Basidiomycota</taxon>
        <taxon>Agaricomycotina</taxon>
        <taxon>Agaricomycetes</taxon>
        <taxon>Polyporales</taxon>
        <taxon>Phanerochaetaceae</taxon>
        <taxon>Phanerochaete</taxon>
    </lineage>
</organism>
<gene>
    <name evidence="1" type="ORF">PHACADRAFT_252261</name>
</gene>
<dbReference type="Proteomes" id="UP000008370">
    <property type="component" value="Unassembled WGS sequence"/>
</dbReference>